<gene>
    <name evidence="1" type="ORF">CPLU01_02620</name>
</gene>
<name>A0A8H6KV90_9PEZI</name>
<dbReference type="EMBL" id="WIGO01000020">
    <property type="protein sequence ID" value="KAF6838259.1"/>
    <property type="molecule type" value="Genomic_DNA"/>
</dbReference>
<evidence type="ECO:0000313" key="2">
    <source>
        <dbReference type="Proteomes" id="UP000654918"/>
    </source>
</evidence>
<protein>
    <submittedName>
        <fullName evidence="1">Uncharacterized protein</fullName>
    </submittedName>
</protein>
<reference evidence="1" key="1">
    <citation type="journal article" date="2020" name="Phytopathology">
        <title>Genome Sequence Resources of Colletotrichum truncatum, C. plurivorum, C. musicola, and C. sojae: Four Species Pathogenic to Soybean (Glycine max).</title>
        <authorList>
            <person name="Rogerio F."/>
            <person name="Boufleur T.R."/>
            <person name="Ciampi-Guillardi M."/>
            <person name="Sukno S.A."/>
            <person name="Thon M.R."/>
            <person name="Massola Junior N.S."/>
            <person name="Baroncelli R."/>
        </authorList>
    </citation>
    <scope>NUCLEOTIDE SEQUENCE</scope>
    <source>
        <strain evidence="1">LFN00145</strain>
    </source>
</reference>
<proteinExistence type="predicted"/>
<keyword evidence="2" id="KW-1185">Reference proteome</keyword>
<organism evidence="1 2">
    <name type="scientific">Colletotrichum plurivorum</name>
    <dbReference type="NCBI Taxonomy" id="2175906"/>
    <lineage>
        <taxon>Eukaryota</taxon>
        <taxon>Fungi</taxon>
        <taxon>Dikarya</taxon>
        <taxon>Ascomycota</taxon>
        <taxon>Pezizomycotina</taxon>
        <taxon>Sordariomycetes</taxon>
        <taxon>Hypocreomycetidae</taxon>
        <taxon>Glomerellales</taxon>
        <taxon>Glomerellaceae</taxon>
        <taxon>Colletotrichum</taxon>
        <taxon>Colletotrichum orchidearum species complex</taxon>
    </lineage>
</organism>
<dbReference type="AlphaFoldDB" id="A0A8H6KV90"/>
<dbReference type="Proteomes" id="UP000654918">
    <property type="component" value="Unassembled WGS sequence"/>
</dbReference>
<comment type="caution">
    <text evidence="1">The sequence shown here is derived from an EMBL/GenBank/DDBJ whole genome shotgun (WGS) entry which is preliminary data.</text>
</comment>
<sequence>MLSVENLEMGLSPTSAYWAGEGTRVTAENRRKVLSLETRSIPRDRAYESVCAVQDGTGELKAFIGVRIWKNPMSGNREVPKQLAATRSRRSDCKGSDNEDVFSLLEPHLCRDPRTRICSRISSRAPREQLRCGEPACYRLACKGKMLGTGQSAASIDRATSVTHHDPSLPSRRPTAINARRIAYGEWRYTNDLWPSPFTRQTAEV</sequence>
<accession>A0A8H6KV90</accession>
<evidence type="ECO:0000313" key="1">
    <source>
        <dbReference type="EMBL" id="KAF6838259.1"/>
    </source>
</evidence>